<comment type="caution">
    <text evidence="2">The sequence shown here is derived from an EMBL/GenBank/DDBJ whole genome shotgun (WGS) entry which is preliminary data.</text>
</comment>
<organism evidence="2 3">
    <name type="scientific">Bradyrhizobium sacchari</name>
    <dbReference type="NCBI Taxonomy" id="1399419"/>
    <lineage>
        <taxon>Bacteria</taxon>
        <taxon>Pseudomonadati</taxon>
        <taxon>Pseudomonadota</taxon>
        <taxon>Alphaproteobacteria</taxon>
        <taxon>Hyphomicrobiales</taxon>
        <taxon>Nitrobacteraceae</taxon>
        <taxon>Bradyrhizobium</taxon>
    </lineage>
</organism>
<evidence type="ECO:0000256" key="1">
    <source>
        <dbReference type="SAM" id="MobiDB-lite"/>
    </source>
</evidence>
<dbReference type="EMBL" id="VITW01000007">
    <property type="protein sequence ID" value="TWB71215.1"/>
    <property type="molecule type" value="Genomic_DNA"/>
</dbReference>
<name>A0A560JJH8_9BRAD</name>
<reference evidence="2 3" key="1">
    <citation type="submission" date="2019-06" db="EMBL/GenBank/DDBJ databases">
        <title>Genomic Encyclopedia of Type Strains, Phase IV (KMG-V): Genome sequencing to study the core and pangenomes of soil and plant-associated prokaryotes.</title>
        <authorList>
            <person name="Whitman W."/>
        </authorList>
    </citation>
    <scope>NUCLEOTIDE SEQUENCE [LARGE SCALE GENOMIC DNA]</scope>
    <source>
        <strain evidence="2 3">BR 10556</strain>
    </source>
</reference>
<dbReference type="AlphaFoldDB" id="A0A560JJH8"/>
<evidence type="ECO:0000313" key="2">
    <source>
        <dbReference type="EMBL" id="TWB71215.1"/>
    </source>
</evidence>
<feature type="region of interest" description="Disordered" evidence="1">
    <location>
        <begin position="123"/>
        <end position="187"/>
    </location>
</feature>
<proteinExistence type="predicted"/>
<dbReference type="Proteomes" id="UP000315914">
    <property type="component" value="Unassembled WGS sequence"/>
</dbReference>
<gene>
    <name evidence="2" type="ORF">FBZ95_107197</name>
</gene>
<accession>A0A560JJH8</accession>
<feature type="compositionally biased region" description="Low complexity" evidence="1">
    <location>
        <begin position="161"/>
        <end position="187"/>
    </location>
</feature>
<sequence>MFGSRAAAVDLSLDGPPALPRARPYGTTGRNPVCSWEETLIRHRSLFRGSWGLARTGKPPQSEATEAGAWDRTFALSDDGIVPLFCPTGQSDFSKSEFFFYAKGRATVHGVVFPLFSLSPATPSQAKRAAPSGGPFASVQVGPLTPRPASAADRARRTCGSRRPGGPRSRAPSAGSRRCARRAAGSG</sequence>
<evidence type="ECO:0000313" key="3">
    <source>
        <dbReference type="Proteomes" id="UP000315914"/>
    </source>
</evidence>
<keyword evidence="3" id="KW-1185">Reference proteome</keyword>
<protein>
    <submittedName>
        <fullName evidence="2">Uncharacterized protein</fullName>
    </submittedName>
</protein>